<accession>A0AC60P2Q5</accession>
<name>A0AC60P2Q5_IXOPE</name>
<dbReference type="Proteomes" id="UP000805193">
    <property type="component" value="Unassembled WGS sequence"/>
</dbReference>
<gene>
    <name evidence="1" type="ORF">HPB47_009249</name>
</gene>
<reference evidence="1 2" key="1">
    <citation type="journal article" date="2020" name="Cell">
        <title>Large-Scale Comparative Analyses of Tick Genomes Elucidate Their Genetic Diversity and Vector Capacities.</title>
        <authorList>
            <consortium name="Tick Genome and Microbiome Consortium (TIGMIC)"/>
            <person name="Jia N."/>
            <person name="Wang J."/>
            <person name="Shi W."/>
            <person name="Du L."/>
            <person name="Sun Y."/>
            <person name="Zhan W."/>
            <person name="Jiang J.F."/>
            <person name="Wang Q."/>
            <person name="Zhang B."/>
            <person name="Ji P."/>
            <person name="Bell-Sakyi L."/>
            <person name="Cui X.M."/>
            <person name="Yuan T.T."/>
            <person name="Jiang B.G."/>
            <person name="Yang W.F."/>
            <person name="Lam T.T."/>
            <person name="Chang Q.C."/>
            <person name="Ding S.J."/>
            <person name="Wang X.J."/>
            <person name="Zhu J.G."/>
            <person name="Ruan X.D."/>
            <person name="Zhao L."/>
            <person name="Wei J.T."/>
            <person name="Ye R.Z."/>
            <person name="Que T.C."/>
            <person name="Du C.H."/>
            <person name="Zhou Y.H."/>
            <person name="Cheng J.X."/>
            <person name="Dai P.F."/>
            <person name="Guo W.B."/>
            <person name="Han X.H."/>
            <person name="Huang E.J."/>
            <person name="Li L.F."/>
            <person name="Wei W."/>
            <person name="Gao Y.C."/>
            <person name="Liu J.Z."/>
            <person name="Shao H.Z."/>
            <person name="Wang X."/>
            <person name="Wang C.C."/>
            <person name="Yang T.C."/>
            <person name="Huo Q.B."/>
            <person name="Li W."/>
            <person name="Chen H.Y."/>
            <person name="Chen S.E."/>
            <person name="Zhou L.G."/>
            <person name="Ni X.B."/>
            <person name="Tian J.H."/>
            <person name="Sheng Y."/>
            <person name="Liu T."/>
            <person name="Pan Y.S."/>
            <person name="Xia L.Y."/>
            <person name="Li J."/>
            <person name="Zhao F."/>
            <person name="Cao W.C."/>
        </authorList>
    </citation>
    <scope>NUCLEOTIDE SEQUENCE [LARGE SCALE GENOMIC DNA]</scope>
    <source>
        <strain evidence="1">Iper-2018</strain>
    </source>
</reference>
<protein>
    <submittedName>
        <fullName evidence="1">Uncharacterized protein</fullName>
    </submittedName>
</protein>
<comment type="caution">
    <text evidence="1">The sequence shown here is derived from an EMBL/GenBank/DDBJ whole genome shotgun (WGS) entry which is preliminary data.</text>
</comment>
<organism evidence="1 2">
    <name type="scientific">Ixodes persulcatus</name>
    <name type="common">Taiga tick</name>
    <dbReference type="NCBI Taxonomy" id="34615"/>
    <lineage>
        <taxon>Eukaryota</taxon>
        <taxon>Metazoa</taxon>
        <taxon>Ecdysozoa</taxon>
        <taxon>Arthropoda</taxon>
        <taxon>Chelicerata</taxon>
        <taxon>Arachnida</taxon>
        <taxon>Acari</taxon>
        <taxon>Parasitiformes</taxon>
        <taxon>Ixodida</taxon>
        <taxon>Ixodoidea</taxon>
        <taxon>Ixodidae</taxon>
        <taxon>Ixodinae</taxon>
        <taxon>Ixodes</taxon>
    </lineage>
</organism>
<keyword evidence="2" id="KW-1185">Reference proteome</keyword>
<dbReference type="EMBL" id="JABSTQ010011246">
    <property type="protein sequence ID" value="KAG0413596.1"/>
    <property type="molecule type" value="Genomic_DNA"/>
</dbReference>
<evidence type="ECO:0000313" key="1">
    <source>
        <dbReference type="EMBL" id="KAG0413596.1"/>
    </source>
</evidence>
<evidence type="ECO:0000313" key="2">
    <source>
        <dbReference type="Proteomes" id="UP000805193"/>
    </source>
</evidence>
<sequence>MPRKVQYRDFPGGPIGIEFSDGLPHWNLCGICGMLSAFMYRDELGHVFCKVCIDAHRQDKRIFCKHENRFVELADVYGAVEVIQLTQNLTVFCPYKKLGCTQYRPLRFMKKHLVECLMTTVTSCEACDAQLPIKDYLDHEALCPEAHVLCNICVRGMPRRKYKDHQNQCQRRPEPSHREENCRADQTGRAIEENTAAQQTFLQEAWEEILNLQERISEMEQRKREDDQSRLRLEVCIADQDKLLQDYMEKNQKLEQKIREMEDRQREDDQTRLNMKDHIAEQEKLLQDVLEENLKLQEKPTGLEDHVYDANAYHLKIQDHINTWSKWLQDMAQRFLTLEAAVELLFSLSDEEREDASICQLPPDEEATLLTKST</sequence>
<proteinExistence type="predicted"/>